<evidence type="ECO:0000313" key="4">
    <source>
        <dbReference type="Proteomes" id="UP000232587"/>
    </source>
</evidence>
<dbReference type="InterPro" id="IPR023393">
    <property type="entry name" value="START-like_dom_sf"/>
</dbReference>
<reference evidence="3 4" key="1">
    <citation type="submission" date="2017-11" db="EMBL/GenBank/DDBJ databases">
        <title>Genomic Encyclopedia of Type Strains, Phase III (KMG-III): the genomes of soil and plant-associated and newly described type strains.</title>
        <authorList>
            <person name="Whitman W."/>
        </authorList>
    </citation>
    <scope>NUCLEOTIDE SEQUENCE [LARGE SCALE GENOMIC DNA]</scope>
    <source>
        <strain evidence="3 4">CGMCC 1.12274</strain>
    </source>
</reference>
<proteinExistence type="inferred from homology"/>
<sequence length="146" mass="16522">MHELTVSRHIEADPGKVWDILVNQTDEWWCPKPWRAEVNWGARQPGAVVHTTMYGPDGERNEHPGLILAWDEGRRIATTDAVVGDLEPAGPFMLGIWEIIPEGSGTRYTGRARHWTEEAMKQHADMGFEEGWGVMADQFKELCEAP</sequence>
<evidence type="ECO:0000256" key="1">
    <source>
        <dbReference type="ARBA" id="ARBA00006817"/>
    </source>
</evidence>
<evidence type="ECO:0000313" key="3">
    <source>
        <dbReference type="EMBL" id="PKB25811.1"/>
    </source>
</evidence>
<dbReference type="Pfam" id="PF08327">
    <property type="entry name" value="AHSA1"/>
    <property type="match status" value="1"/>
</dbReference>
<dbReference type="OrthoDB" id="9805228at2"/>
<gene>
    <name evidence="3" type="ORF">B0I00_1018</name>
</gene>
<accession>A0A2N0I3Q6</accession>
<comment type="similarity">
    <text evidence="1">Belongs to the AHA1 family.</text>
</comment>
<comment type="caution">
    <text evidence="3">The sequence shown here is derived from an EMBL/GenBank/DDBJ whole genome shotgun (WGS) entry which is preliminary data.</text>
</comment>
<dbReference type="AlphaFoldDB" id="A0A2N0I3Q6"/>
<dbReference type="RefSeq" id="WP_100866206.1">
    <property type="nucleotide sequence ID" value="NZ_PHUF01000002.1"/>
</dbReference>
<name>A0A2N0I3Q6_9SPHN</name>
<dbReference type="Gene3D" id="3.30.530.20">
    <property type="match status" value="1"/>
</dbReference>
<feature type="domain" description="Activator of Hsp90 ATPase homologue 1/2-like C-terminal" evidence="2">
    <location>
        <begin position="12"/>
        <end position="143"/>
    </location>
</feature>
<dbReference type="InterPro" id="IPR013538">
    <property type="entry name" value="ASHA1/2-like_C"/>
</dbReference>
<dbReference type="EMBL" id="PHUF01000002">
    <property type="protein sequence ID" value="PKB25811.1"/>
    <property type="molecule type" value="Genomic_DNA"/>
</dbReference>
<dbReference type="SUPFAM" id="SSF55961">
    <property type="entry name" value="Bet v1-like"/>
    <property type="match status" value="1"/>
</dbReference>
<keyword evidence="4" id="KW-1185">Reference proteome</keyword>
<organism evidence="3 4">
    <name type="scientific">Novosphingobium kunmingense</name>
    <dbReference type="NCBI Taxonomy" id="1211806"/>
    <lineage>
        <taxon>Bacteria</taxon>
        <taxon>Pseudomonadati</taxon>
        <taxon>Pseudomonadota</taxon>
        <taxon>Alphaproteobacteria</taxon>
        <taxon>Sphingomonadales</taxon>
        <taxon>Sphingomonadaceae</taxon>
        <taxon>Novosphingobium</taxon>
    </lineage>
</organism>
<evidence type="ECO:0000259" key="2">
    <source>
        <dbReference type="Pfam" id="PF08327"/>
    </source>
</evidence>
<protein>
    <submittedName>
        <fullName evidence="3">Uncharacterized protein YndB with AHSA1/START domain</fullName>
    </submittedName>
</protein>
<dbReference type="Proteomes" id="UP000232587">
    <property type="component" value="Unassembled WGS sequence"/>
</dbReference>